<gene>
    <name evidence="3" type="ordered locus">Sulac_3606</name>
</gene>
<proteinExistence type="predicted"/>
<name>G8U1V2_SULAD</name>
<evidence type="ECO:0000256" key="1">
    <source>
        <dbReference type="SAM" id="MobiDB-lite"/>
    </source>
</evidence>
<feature type="region of interest" description="Disordered" evidence="1">
    <location>
        <begin position="187"/>
        <end position="222"/>
    </location>
</feature>
<dbReference type="Proteomes" id="UP000005439">
    <property type="component" value="Plasmid unnamed"/>
</dbReference>
<organism evidence="3 4">
    <name type="scientific">Sulfobacillus acidophilus (strain ATCC 700253 / DSM 10332 / NAL)</name>
    <dbReference type="NCBI Taxonomy" id="679936"/>
    <lineage>
        <taxon>Bacteria</taxon>
        <taxon>Bacillati</taxon>
        <taxon>Bacillota</taxon>
        <taxon>Clostridia</taxon>
        <taxon>Eubacteriales</taxon>
        <taxon>Clostridiales Family XVII. Incertae Sedis</taxon>
        <taxon>Sulfobacillus</taxon>
    </lineage>
</organism>
<geneLocation type="plasmid" evidence="4">
    <name>pSULAd1</name>
</geneLocation>
<dbReference type="HOGENOM" id="CLU_041125_0_1_9"/>
<dbReference type="InterPro" id="IPR009057">
    <property type="entry name" value="Homeodomain-like_sf"/>
</dbReference>
<dbReference type="PROSITE" id="PS50994">
    <property type="entry name" value="INTEGRASE"/>
    <property type="match status" value="1"/>
</dbReference>
<dbReference type="InterPro" id="IPR047655">
    <property type="entry name" value="Transpos_IS630-like"/>
</dbReference>
<feature type="domain" description="Integrase catalytic" evidence="2">
    <location>
        <begin position="208"/>
        <end position="370"/>
    </location>
</feature>
<accession>G8U1V2</accession>
<keyword evidence="3" id="KW-0614">Plasmid</keyword>
<dbReference type="InterPro" id="IPR001584">
    <property type="entry name" value="Integrase_cat-core"/>
</dbReference>
<dbReference type="Gene3D" id="3.30.420.10">
    <property type="entry name" value="Ribonuclease H-like superfamily/Ribonuclease H"/>
    <property type="match status" value="1"/>
</dbReference>
<dbReference type="InterPro" id="IPR012337">
    <property type="entry name" value="RNaseH-like_sf"/>
</dbReference>
<dbReference type="SUPFAM" id="SSF53098">
    <property type="entry name" value="Ribonuclease H-like"/>
    <property type="match status" value="1"/>
</dbReference>
<keyword evidence="4" id="KW-1185">Reference proteome</keyword>
<dbReference type="NCBIfam" id="NF033545">
    <property type="entry name" value="transpos_IS630"/>
    <property type="match status" value="1"/>
</dbReference>
<protein>
    <submittedName>
        <fullName evidence="3">Integrase catalytic region</fullName>
    </submittedName>
</protein>
<dbReference type="InterPro" id="IPR038717">
    <property type="entry name" value="Tc1-like_DDE_dom"/>
</dbReference>
<dbReference type="KEGG" id="sap:Sulac_3606"/>
<dbReference type="SUPFAM" id="SSF46689">
    <property type="entry name" value="Homeodomain-like"/>
    <property type="match status" value="1"/>
</dbReference>
<dbReference type="Pfam" id="PF13358">
    <property type="entry name" value="DDE_3"/>
    <property type="match status" value="1"/>
</dbReference>
<reference evidence="3 4" key="2">
    <citation type="journal article" date="2012" name="Stand. Genomic Sci.">
        <title>Complete genome sequence of the moderately thermophilic mineral-sulfide-oxidizing firmicute Sulfobacillus acidophilus type strain (NAL(T)).</title>
        <authorList>
            <person name="Anderson I."/>
            <person name="Chertkov O."/>
            <person name="Chen A."/>
            <person name="Saunders E."/>
            <person name="Lapidus A."/>
            <person name="Nolan M."/>
            <person name="Lucas S."/>
            <person name="Hammon N."/>
            <person name="Deshpande S."/>
            <person name="Cheng J.F."/>
            <person name="Han C."/>
            <person name="Tapia R."/>
            <person name="Goodwin L.A."/>
            <person name="Pitluck S."/>
            <person name="Liolios K."/>
            <person name="Pagani I."/>
            <person name="Ivanova N."/>
            <person name="Mikhailova N."/>
            <person name="Pati A."/>
            <person name="Palaniappan K."/>
            <person name="Land M."/>
            <person name="Pan C."/>
            <person name="Rohde M."/>
            <person name="Pukall R."/>
            <person name="Goker M."/>
            <person name="Detter J.C."/>
            <person name="Woyke T."/>
            <person name="Bristow J."/>
            <person name="Eisen J.A."/>
            <person name="Markowitz V."/>
            <person name="Hugenholtz P."/>
            <person name="Kyrpides N.C."/>
            <person name="Klenk H.P."/>
            <person name="Mavromatis K."/>
        </authorList>
    </citation>
    <scope>NUCLEOTIDE SEQUENCE [LARGE SCALE GENOMIC DNA]</scope>
    <source>
        <strain evidence="4">ATCC 700253 / DSM 10332 / NAL</strain>
        <plasmid evidence="4">pSULAd1</plasmid>
    </source>
</reference>
<dbReference type="PATRIC" id="fig|679936.5.peg.3724"/>
<evidence type="ECO:0000313" key="4">
    <source>
        <dbReference type="Proteomes" id="UP000005439"/>
    </source>
</evidence>
<sequence>MSASRRLPPLSLTNEDRTYLTQLARSRSARHTEVIRAQMLQAIADRLQMARNAVRRCVGKALALGPRQALKDLPRPGRPRQITPEARAWIVSLACQKPKDLGLAPEFWSESLLAQYMREHAVAAGHPSAQWVQQGTISKLLAEHELHPHRMTYYLQRRDPEFDAKMVQVLHVYQPVEFTFDDHGQPTVRWSSDEKPGIQAFGTTAPDRAPQPATGQGTWQRDHESVRHGTVSLLAGIDLATGEILGLVRPRHRSAEFVEFLPALDQKYPTGVKIQIILDNHSAHTSRETRAYLATVPNRFDFVFTPKHASWLNLIEVFFAKLSKQLLKGIRVNSTDELADRMLAYIDWLNQDPVPFRWRWTPKDVEDAHVI</sequence>
<evidence type="ECO:0000313" key="3">
    <source>
        <dbReference type="EMBL" id="AEW07030.1"/>
    </source>
</evidence>
<evidence type="ECO:0000259" key="2">
    <source>
        <dbReference type="PROSITE" id="PS50994"/>
    </source>
</evidence>
<dbReference type="AlphaFoldDB" id="G8U1V2"/>
<dbReference type="GO" id="GO:0003676">
    <property type="term" value="F:nucleic acid binding"/>
    <property type="evidence" value="ECO:0007669"/>
    <property type="project" value="InterPro"/>
</dbReference>
<reference evidence="4" key="1">
    <citation type="submission" date="2011-12" db="EMBL/GenBank/DDBJ databases">
        <title>The complete genome of plasmid of Sulfobacillus acidophilus DSM 10332.</title>
        <authorList>
            <person name="Lucas S."/>
            <person name="Han J."/>
            <person name="Lapidus A."/>
            <person name="Bruce D."/>
            <person name="Goodwin L."/>
            <person name="Pitluck S."/>
            <person name="Peters L."/>
            <person name="Kyrpides N."/>
            <person name="Mavromatis K."/>
            <person name="Ivanova N."/>
            <person name="Mikhailova N."/>
            <person name="Chertkov O."/>
            <person name="Saunders E."/>
            <person name="Detter J.C."/>
            <person name="Tapia R."/>
            <person name="Han C."/>
            <person name="Land M."/>
            <person name="Hauser L."/>
            <person name="Markowitz V."/>
            <person name="Cheng J.-F."/>
            <person name="Hugenholtz P."/>
            <person name="Woyke T."/>
            <person name="Wu D."/>
            <person name="Pukall R."/>
            <person name="Gehrich-Schroeter G."/>
            <person name="Schneider S."/>
            <person name="Klenk H.-P."/>
            <person name="Eisen J.A."/>
        </authorList>
    </citation>
    <scope>NUCLEOTIDE SEQUENCE [LARGE SCALE GENOMIC DNA]</scope>
    <source>
        <strain evidence="4">ATCC 700253 / DSM 10332 / NAL</strain>
        <plasmid evidence="4">pSULAd1</plasmid>
    </source>
</reference>
<dbReference type="GO" id="GO:0015074">
    <property type="term" value="P:DNA integration"/>
    <property type="evidence" value="ECO:0007669"/>
    <property type="project" value="InterPro"/>
</dbReference>
<dbReference type="EMBL" id="CP003180">
    <property type="protein sequence ID" value="AEW07030.1"/>
    <property type="molecule type" value="Genomic_DNA"/>
</dbReference>
<dbReference type="Pfam" id="PF13565">
    <property type="entry name" value="HTH_32"/>
    <property type="match status" value="1"/>
</dbReference>
<dbReference type="InterPro" id="IPR036397">
    <property type="entry name" value="RNaseH_sf"/>
</dbReference>